<gene>
    <name evidence="1" type="ORF">DES52_1169</name>
</gene>
<name>A0A318S548_9DEIO</name>
<dbReference type="Proteomes" id="UP000248326">
    <property type="component" value="Unassembled WGS sequence"/>
</dbReference>
<dbReference type="AlphaFoldDB" id="A0A318S548"/>
<evidence type="ECO:0000313" key="2">
    <source>
        <dbReference type="Proteomes" id="UP000248326"/>
    </source>
</evidence>
<proteinExistence type="predicted"/>
<dbReference type="EMBL" id="QJSX01000016">
    <property type="protein sequence ID" value="PYE50943.1"/>
    <property type="molecule type" value="Genomic_DNA"/>
</dbReference>
<protein>
    <submittedName>
        <fullName evidence="1">Uncharacterized protein</fullName>
    </submittedName>
</protein>
<accession>A0A318S548</accession>
<evidence type="ECO:0000313" key="1">
    <source>
        <dbReference type="EMBL" id="PYE50943.1"/>
    </source>
</evidence>
<sequence>MRFIDRDVQHFEKTTSNAGGGSHCRIMFKRGAPVPDVGDVVKYAGDAYRVERLINQETRASDAIAYAVQSTI</sequence>
<comment type="caution">
    <text evidence="1">The sequence shown here is derived from an EMBL/GenBank/DDBJ whole genome shotgun (WGS) entry which is preliminary data.</text>
</comment>
<dbReference type="RefSeq" id="WP_110888137.1">
    <property type="nucleotide sequence ID" value="NZ_QJSX01000016.1"/>
</dbReference>
<organism evidence="1 2">
    <name type="scientific">Deinococcus yavapaiensis KR-236</name>
    <dbReference type="NCBI Taxonomy" id="694435"/>
    <lineage>
        <taxon>Bacteria</taxon>
        <taxon>Thermotogati</taxon>
        <taxon>Deinococcota</taxon>
        <taxon>Deinococci</taxon>
        <taxon>Deinococcales</taxon>
        <taxon>Deinococcaceae</taxon>
        <taxon>Deinococcus</taxon>
    </lineage>
</organism>
<keyword evidence="2" id="KW-1185">Reference proteome</keyword>
<reference evidence="1 2" key="1">
    <citation type="submission" date="2018-06" db="EMBL/GenBank/DDBJ databases">
        <title>Genomic Encyclopedia of Type Strains, Phase IV (KMG-IV): sequencing the most valuable type-strain genomes for metagenomic binning, comparative biology and taxonomic classification.</title>
        <authorList>
            <person name="Goeker M."/>
        </authorList>
    </citation>
    <scope>NUCLEOTIDE SEQUENCE [LARGE SCALE GENOMIC DNA]</scope>
    <source>
        <strain evidence="1 2">DSM 18048</strain>
    </source>
</reference>